<accession>A0A3E3ECY1</accession>
<evidence type="ECO:0000313" key="3">
    <source>
        <dbReference type="EMBL" id="RGD85126.1"/>
    </source>
</evidence>
<dbReference type="Gene3D" id="3.20.20.80">
    <property type="entry name" value="Glycosidases"/>
    <property type="match status" value="1"/>
</dbReference>
<dbReference type="Pfam" id="PF00232">
    <property type="entry name" value="Glyco_hydro_1"/>
    <property type="match status" value="2"/>
</dbReference>
<dbReference type="SUPFAM" id="SSF51445">
    <property type="entry name" value="(Trans)glycosidases"/>
    <property type="match status" value="1"/>
</dbReference>
<dbReference type="RefSeq" id="WP_117581418.1">
    <property type="nucleotide sequence ID" value="NZ_QUSL01000012.1"/>
</dbReference>
<evidence type="ECO:0000313" key="4">
    <source>
        <dbReference type="Proteomes" id="UP000261032"/>
    </source>
</evidence>
<evidence type="ECO:0000256" key="2">
    <source>
        <dbReference type="RuleBase" id="RU003690"/>
    </source>
</evidence>
<dbReference type="InterPro" id="IPR001360">
    <property type="entry name" value="Glyco_hydro_1"/>
</dbReference>
<dbReference type="GO" id="GO:0016052">
    <property type="term" value="P:carbohydrate catabolic process"/>
    <property type="evidence" value="ECO:0007669"/>
    <property type="project" value="TreeGrafter"/>
</dbReference>
<keyword evidence="3" id="KW-0378">Hydrolase</keyword>
<comment type="similarity">
    <text evidence="2">Belongs to the glycosyl hydrolase 1 family.</text>
</comment>
<evidence type="ECO:0000256" key="1">
    <source>
        <dbReference type="ARBA" id="ARBA00023295"/>
    </source>
</evidence>
<dbReference type="InterPro" id="IPR017853">
    <property type="entry name" value="GH"/>
</dbReference>
<dbReference type="PANTHER" id="PTHR10353:SF122">
    <property type="entry name" value="6-PHOSPHO-BETA-GLUCOSIDASE ASCB-RELATED"/>
    <property type="match status" value="1"/>
</dbReference>
<dbReference type="AlphaFoldDB" id="A0A3E3ECY1"/>
<proteinExistence type="inferred from homology"/>
<dbReference type="EMBL" id="QUSL01000012">
    <property type="protein sequence ID" value="RGD85126.1"/>
    <property type="molecule type" value="Genomic_DNA"/>
</dbReference>
<dbReference type="GO" id="GO:0008422">
    <property type="term" value="F:beta-glucosidase activity"/>
    <property type="evidence" value="ECO:0007669"/>
    <property type="project" value="TreeGrafter"/>
</dbReference>
<dbReference type="PRINTS" id="PR00131">
    <property type="entry name" value="GLHYDRLASE1"/>
</dbReference>
<reference evidence="3 4" key="1">
    <citation type="submission" date="2018-08" db="EMBL/GenBank/DDBJ databases">
        <title>A genome reference for cultivated species of the human gut microbiota.</title>
        <authorList>
            <person name="Zou Y."/>
            <person name="Xue W."/>
            <person name="Luo G."/>
        </authorList>
    </citation>
    <scope>NUCLEOTIDE SEQUENCE [LARGE SCALE GENOMIC DNA]</scope>
    <source>
        <strain evidence="3 4">OM06-4</strain>
    </source>
</reference>
<protein>
    <submittedName>
        <fullName evidence="3">Glycoside hydrolase family 1 protein</fullName>
    </submittedName>
</protein>
<comment type="caution">
    <text evidence="3">The sequence shown here is derived from an EMBL/GenBank/DDBJ whole genome shotgun (WGS) entry which is preliminary data.</text>
</comment>
<dbReference type="GO" id="GO:0005829">
    <property type="term" value="C:cytosol"/>
    <property type="evidence" value="ECO:0007669"/>
    <property type="project" value="TreeGrafter"/>
</dbReference>
<sequence>MSFPKGFLWGGSISAAQIEGGWNEGGKSPVLVDYCTAGSAKERRQIWYLDQEGKKVHKDWEAVDELPEGCKFQLFDDLHYTNHVASDFYHRYKEDIALLAEMGYTTFNTSISWARIYPHGIKGGVNQEGVEFYRSVFEECRKYGMDPVITLYKYDEPVSLLEQHGGWRNRAMIDEFVEFARVCFTEYKDLVNKWMTFNEINIIMPLNDTPKDKAKRDLAYLHNQLVAAARATIVAHEIDKNLKVGAMICGNMNYPLTPDPKDAFAQYKRFQDFFGYSADTQIRGEYPPYAKRIWEEWNFTPEITEQDKKDLKEGKADFLGFSYYASGVITTHNEEQLDITGGNILGSVKNPYLEANAWGWQIDPLGFKHFLHILNDRYQVPLFDVENGIGLIETEGEDGICHDSARIDYHRRHIQCMKEAVEEGVNLFGYTTWGCIDLVSAGTGQMDKKYGFIYVDMDDQGNGDLHRSRKDSFYWYKKVIASNGEDLD</sequence>
<dbReference type="Proteomes" id="UP000261032">
    <property type="component" value="Unassembled WGS sequence"/>
</dbReference>
<organism evidence="3 4">
    <name type="scientific">Thomasclavelia ramosa</name>
    <dbReference type="NCBI Taxonomy" id="1547"/>
    <lineage>
        <taxon>Bacteria</taxon>
        <taxon>Bacillati</taxon>
        <taxon>Bacillota</taxon>
        <taxon>Erysipelotrichia</taxon>
        <taxon>Erysipelotrichales</taxon>
        <taxon>Coprobacillaceae</taxon>
        <taxon>Thomasclavelia</taxon>
    </lineage>
</organism>
<gene>
    <name evidence="3" type="ORF">DXB93_09220</name>
</gene>
<dbReference type="PANTHER" id="PTHR10353">
    <property type="entry name" value="GLYCOSYL HYDROLASE"/>
    <property type="match status" value="1"/>
</dbReference>
<name>A0A3E3ECY1_9FIRM</name>
<keyword evidence="1" id="KW-0326">Glycosidase</keyword>